<dbReference type="AlphaFoldDB" id="A0A932AB32"/>
<dbReference type="PANTHER" id="PTHR33639">
    <property type="entry name" value="THIOL-DISULFIDE OXIDOREDUCTASE DCC"/>
    <property type="match status" value="1"/>
</dbReference>
<dbReference type="InterPro" id="IPR007263">
    <property type="entry name" value="DCC1-like"/>
</dbReference>
<reference evidence="1" key="1">
    <citation type="submission" date="2020-07" db="EMBL/GenBank/DDBJ databases">
        <title>Huge and variable diversity of episymbiotic CPR bacteria and DPANN archaea in groundwater ecosystems.</title>
        <authorList>
            <person name="He C.Y."/>
            <person name="Keren R."/>
            <person name="Whittaker M."/>
            <person name="Farag I.F."/>
            <person name="Doudna J."/>
            <person name="Cate J.H.D."/>
            <person name="Banfield J.F."/>
        </authorList>
    </citation>
    <scope>NUCLEOTIDE SEQUENCE</scope>
    <source>
        <strain evidence="1">NC_groundwater_580_Pr5_B-0.1um_64_19</strain>
    </source>
</reference>
<comment type="caution">
    <text evidence="1">The sequence shown here is derived from an EMBL/GenBank/DDBJ whole genome shotgun (WGS) entry which is preliminary data.</text>
</comment>
<dbReference type="Proteomes" id="UP000779809">
    <property type="component" value="Unassembled WGS sequence"/>
</dbReference>
<organism evidence="1 2">
    <name type="scientific">Candidatus Korobacter versatilis</name>
    <dbReference type="NCBI Taxonomy" id="658062"/>
    <lineage>
        <taxon>Bacteria</taxon>
        <taxon>Pseudomonadati</taxon>
        <taxon>Acidobacteriota</taxon>
        <taxon>Terriglobia</taxon>
        <taxon>Terriglobales</taxon>
        <taxon>Candidatus Korobacteraceae</taxon>
        <taxon>Candidatus Korobacter</taxon>
    </lineage>
</organism>
<evidence type="ECO:0000313" key="2">
    <source>
        <dbReference type="Proteomes" id="UP000779809"/>
    </source>
</evidence>
<dbReference type="InterPro" id="IPR052927">
    <property type="entry name" value="DCC_oxidoreductase"/>
</dbReference>
<gene>
    <name evidence="1" type="ORF">HYX28_09325</name>
</gene>
<sequence>MCNRLVRIILPRDPAGIFGFATLQGEFARATLARHHADRGPMETVYVVLAPGTPAERLLSHSDAGLYIAAHLRGPLRLARVFRFLPRFLRDWLYGLIARWRYLWFGKYDACPLPEPRWKDRFLD</sequence>
<name>A0A932AB32_9BACT</name>
<dbReference type="GO" id="GO:0015035">
    <property type="term" value="F:protein-disulfide reductase activity"/>
    <property type="evidence" value="ECO:0007669"/>
    <property type="project" value="InterPro"/>
</dbReference>
<accession>A0A932AB32</accession>
<proteinExistence type="predicted"/>
<protein>
    <submittedName>
        <fullName evidence="1">DUF393 domain-containing protein</fullName>
    </submittedName>
</protein>
<dbReference type="PANTHER" id="PTHR33639:SF2">
    <property type="entry name" value="DUF393 DOMAIN-CONTAINING PROTEIN"/>
    <property type="match status" value="1"/>
</dbReference>
<evidence type="ECO:0000313" key="1">
    <source>
        <dbReference type="EMBL" id="MBI2678969.1"/>
    </source>
</evidence>
<dbReference type="Pfam" id="PF04134">
    <property type="entry name" value="DCC1-like"/>
    <property type="match status" value="1"/>
</dbReference>
<dbReference type="EMBL" id="JACPNR010000011">
    <property type="protein sequence ID" value="MBI2678969.1"/>
    <property type="molecule type" value="Genomic_DNA"/>
</dbReference>